<dbReference type="Proteomes" id="UP000049023">
    <property type="component" value="Unassembled WGS sequence"/>
</dbReference>
<dbReference type="EMBL" id="CNFU01002872">
    <property type="protein sequence ID" value="CKU65467.1"/>
    <property type="molecule type" value="Genomic_DNA"/>
</dbReference>
<proteinExistence type="predicted"/>
<evidence type="ECO:0000313" key="2">
    <source>
        <dbReference type="EMBL" id="CKU65467.1"/>
    </source>
</evidence>
<evidence type="ECO:0000313" key="1">
    <source>
        <dbReference type="EMBL" id="CKS71901.1"/>
    </source>
</evidence>
<dbReference type="AlphaFoldDB" id="A0A655ASE8"/>
<organism evidence="2 3">
    <name type="scientific">Mycobacterium tuberculosis</name>
    <dbReference type="NCBI Taxonomy" id="1773"/>
    <lineage>
        <taxon>Bacteria</taxon>
        <taxon>Bacillati</taxon>
        <taxon>Actinomycetota</taxon>
        <taxon>Actinomycetes</taxon>
        <taxon>Mycobacteriales</taxon>
        <taxon>Mycobacteriaceae</taxon>
        <taxon>Mycobacterium</taxon>
        <taxon>Mycobacterium tuberculosis complex</taxon>
    </lineage>
</organism>
<dbReference type="RefSeq" id="WP_003415330.1">
    <property type="nucleotide sequence ID" value="NZ_MQEC01000003.1"/>
</dbReference>
<name>A0A655ASE8_MYCTX</name>
<protein>
    <submittedName>
        <fullName evidence="2">PPE family protein</fullName>
    </submittedName>
</protein>
<reference evidence="3 4" key="1">
    <citation type="submission" date="2015-03" db="EMBL/GenBank/DDBJ databases">
        <authorList>
            <consortium name="Pathogen Informatics"/>
        </authorList>
    </citation>
    <scope>NUCLEOTIDE SEQUENCE [LARGE SCALE GENOMIC DNA]</scope>
    <source>
        <strain evidence="1 4">Bir 185</strain>
        <strain evidence="2 3">Bir 187</strain>
    </source>
</reference>
<sequence>MGLMGPHPNAVALLVDPVADVVGEELGVWLAASLPAVVRGQLRRRGCEESAASSSTPG</sequence>
<evidence type="ECO:0000313" key="3">
    <source>
        <dbReference type="Proteomes" id="UP000049023"/>
    </source>
</evidence>
<gene>
    <name evidence="1" type="ORF">ERS027659_03478</name>
    <name evidence="2" type="ORF">ERS027661_05044</name>
</gene>
<dbReference type="EMBL" id="CNFT01001012">
    <property type="protein sequence ID" value="CKS71901.1"/>
    <property type="molecule type" value="Genomic_DNA"/>
</dbReference>
<evidence type="ECO:0000313" key="4">
    <source>
        <dbReference type="Proteomes" id="UP000050164"/>
    </source>
</evidence>
<accession>A0A655ASE8</accession>
<dbReference type="Proteomes" id="UP000050164">
    <property type="component" value="Unassembled WGS sequence"/>
</dbReference>